<feature type="domain" description="ABC transmembrane type-1" evidence="9">
    <location>
        <begin position="47"/>
        <end position="316"/>
    </location>
</feature>
<keyword evidence="2 7" id="KW-0812">Transmembrane</keyword>
<protein>
    <submittedName>
        <fullName evidence="10">ABC transporter ATP-binding protein</fullName>
    </submittedName>
</protein>
<gene>
    <name evidence="10" type="ORF">QRT04_11470</name>
</gene>
<dbReference type="PANTHER" id="PTHR43394">
    <property type="entry name" value="ATP-DEPENDENT PERMEASE MDL1, MITOCHONDRIAL"/>
    <property type="match status" value="1"/>
</dbReference>
<dbReference type="SMART" id="SM00382">
    <property type="entry name" value="AAA"/>
    <property type="match status" value="1"/>
</dbReference>
<evidence type="ECO:0000313" key="11">
    <source>
        <dbReference type="Proteomes" id="UP001529338"/>
    </source>
</evidence>
<evidence type="ECO:0000256" key="2">
    <source>
        <dbReference type="ARBA" id="ARBA00022692"/>
    </source>
</evidence>
<evidence type="ECO:0000259" key="8">
    <source>
        <dbReference type="PROSITE" id="PS50893"/>
    </source>
</evidence>
<dbReference type="InterPro" id="IPR027417">
    <property type="entry name" value="P-loop_NTPase"/>
</dbReference>
<evidence type="ECO:0000256" key="4">
    <source>
        <dbReference type="ARBA" id="ARBA00022840"/>
    </source>
</evidence>
<feature type="transmembrane region" description="Helical" evidence="7">
    <location>
        <begin position="257"/>
        <end position="279"/>
    </location>
</feature>
<organism evidence="10 11">
    <name type="scientific">Cellulomonas alba</name>
    <dbReference type="NCBI Taxonomy" id="3053467"/>
    <lineage>
        <taxon>Bacteria</taxon>
        <taxon>Bacillati</taxon>
        <taxon>Actinomycetota</taxon>
        <taxon>Actinomycetes</taxon>
        <taxon>Micrococcales</taxon>
        <taxon>Cellulomonadaceae</taxon>
        <taxon>Cellulomonas</taxon>
    </lineage>
</organism>
<evidence type="ECO:0000313" key="10">
    <source>
        <dbReference type="EMBL" id="MDM7855548.1"/>
    </source>
</evidence>
<dbReference type="GO" id="GO:0005524">
    <property type="term" value="F:ATP binding"/>
    <property type="evidence" value="ECO:0007669"/>
    <property type="project" value="UniProtKB-KW"/>
</dbReference>
<dbReference type="InterPro" id="IPR017871">
    <property type="entry name" value="ABC_transporter-like_CS"/>
</dbReference>
<sequence>MTTAPLLEDTYDGAHPVRTLTGLFRGQRRNVGVATAAFVVKHSPVWVIPLLTANVIDVVVDHRPLRELWVTAVLMALFIVQNLPLHQLYVRSLSRAVRTVETNLRMALARRLQELSIGYHRRTSAGMLQTKIVRDVENVVESCRQAFDTGMAAATTLVGAVVITAFRVPEFLPVYALAVPAAAALVVSMRRRMSARNAAYRTEVEHMSARVSEMTHLIPITRAHALERDELSRMDATLVGVRQAGFRLDVTNGWFGALSWILMQLLSVGCLIGAAWVAWSGRFGMTAGDVTMLSSYFVALTGAVTALMSMAPIVTKGLESVRSMGEVLTSPDLERNAGKAEVGAVEGQLDFEAVSFAYADAPDESAVDGLDLHVRAGETIALVGPSGSGKSTVLNLVIGFLTPTAGRIVLDGRDLVELDLRTYRRFLAVVPQESLLFEGTVRDNVTYGSRDHSDAAVLAALRDANALEFVEEMGGLDALIGERGARLSGGQRQRLAIARALIRDPRVLVLDEATSALDTASERLVQEALARLMRGRTTFVVAHRLSTIRGADRIAVLRHGRLVELGTHADLLAADGAYAELTRLSAGPGVPVGG</sequence>
<keyword evidence="11" id="KW-1185">Reference proteome</keyword>
<feature type="transmembrane region" description="Helical" evidence="7">
    <location>
        <begin position="172"/>
        <end position="189"/>
    </location>
</feature>
<dbReference type="Proteomes" id="UP001529338">
    <property type="component" value="Unassembled WGS sequence"/>
</dbReference>
<dbReference type="InterPro" id="IPR003593">
    <property type="entry name" value="AAA+_ATPase"/>
</dbReference>
<dbReference type="Pfam" id="PF00005">
    <property type="entry name" value="ABC_tran"/>
    <property type="match status" value="1"/>
</dbReference>
<proteinExistence type="predicted"/>
<evidence type="ECO:0000259" key="9">
    <source>
        <dbReference type="PROSITE" id="PS50929"/>
    </source>
</evidence>
<dbReference type="SUPFAM" id="SSF90123">
    <property type="entry name" value="ABC transporter transmembrane region"/>
    <property type="match status" value="1"/>
</dbReference>
<dbReference type="InterPro" id="IPR036640">
    <property type="entry name" value="ABC1_TM_sf"/>
</dbReference>
<dbReference type="Pfam" id="PF00664">
    <property type="entry name" value="ABC_membrane"/>
    <property type="match status" value="1"/>
</dbReference>
<evidence type="ECO:0000256" key="1">
    <source>
        <dbReference type="ARBA" id="ARBA00004651"/>
    </source>
</evidence>
<accession>A0ABT7SH79</accession>
<dbReference type="SUPFAM" id="SSF52540">
    <property type="entry name" value="P-loop containing nucleoside triphosphate hydrolases"/>
    <property type="match status" value="1"/>
</dbReference>
<dbReference type="EMBL" id="JAUCGQ010000001">
    <property type="protein sequence ID" value="MDM7855548.1"/>
    <property type="molecule type" value="Genomic_DNA"/>
</dbReference>
<name>A0ABT7SH79_9CELL</name>
<keyword evidence="6 7" id="KW-0472">Membrane</keyword>
<keyword evidence="4 10" id="KW-0067">ATP-binding</keyword>
<dbReference type="PROSITE" id="PS00211">
    <property type="entry name" value="ABC_TRANSPORTER_1"/>
    <property type="match status" value="1"/>
</dbReference>
<keyword evidence="5 7" id="KW-1133">Transmembrane helix</keyword>
<comment type="subcellular location">
    <subcellularLocation>
        <location evidence="1">Cell membrane</location>
        <topology evidence="1">Multi-pass membrane protein</topology>
    </subcellularLocation>
</comment>
<evidence type="ECO:0000256" key="6">
    <source>
        <dbReference type="ARBA" id="ARBA00023136"/>
    </source>
</evidence>
<comment type="caution">
    <text evidence="10">The sequence shown here is derived from an EMBL/GenBank/DDBJ whole genome shotgun (WGS) entry which is preliminary data.</text>
</comment>
<keyword evidence="3" id="KW-0547">Nucleotide-binding</keyword>
<dbReference type="InterPro" id="IPR039421">
    <property type="entry name" value="Type_1_exporter"/>
</dbReference>
<dbReference type="PROSITE" id="PS50893">
    <property type="entry name" value="ABC_TRANSPORTER_2"/>
    <property type="match status" value="1"/>
</dbReference>
<feature type="transmembrane region" description="Helical" evidence="7">
    <location>
        <begin position="146"/>
        <end position="166"/>
    </location>
</feature>
<dbReference type="Gene3D" id="3.40.50.300">
    <property type="entry name" value="P-loop containing nucleotide triphosphate hydrolases"/>
    <property type="match status" value="1"/>
</dbReference>
<reference evidence="10 11" key="1">
    <citation type="submission" date="2023-06" db="EMBL/GenBank/DDBJ databases">
        <title>Cellulomonas sp. MW4 Whole genome sequence.</title>
        <authorList>
            <person name="Park S."/>
        </authorList>
    </citation>
    <scope>NUCLEOTIDE SEQUENCE [LARGE SCALE GENOMIC DNA]</scope>
    <source>
        <strain evidence="10 11">MW4</strain>
    </source>
</reference>
<feature type="transmembrane region" description="Helical" evidence="7">
    <location>
        <begin position="68"/>
        <end position="85"/>
    </location>
</feature>
<dbReference type="PROSITE" id="PS50929">
    <property type="entry name" value="ABC_TM1F"/>
    <property type="match status" value="1"/>
</dbReference>
<dbReference type="PANTHER" id="PTHR43394:SF1">
    <property type="entry name" value="ATP-BINDING CASSETTE SUB-FAMILY B MEMBER 10, MITOCHONDRIAL"/>
    <property type="match status" value="1"/>
</dbReference>
<feature type="domain" description="ABC transporter" evidence="8">
    <location>
        <begin position="349"/>
        <end position="584"/>
    </location>
</feature>
<dbReference type="InterPro" id="IPR011527">
    <property type="entry name" value="ABC1_TM_dom"/>
</dbReference>
<dbReference type="RefSeq" id="WP_289455383.1">
    <property type="nucleotide sequence ID" value="NZ_JAUCGQ010000001.1"/>
</dbReference>
<evidence type="ECO:0000256" key="5">
    <source>
        <dbReference type="ARBA" id="ARBA00022989"/>
    </source>
</evidence>
<dbReference type="Gene3D" id="1.20.1560.10">
    <property type="entry name" value="ABC transporter type 1, transmembrane domain"/>
    <property type="match status" value="1"/>
</dbReference>
<feature type="transmembrane region" description="Helical" evidence="7">
    <location>
        <begin position="291"/>
        <end position="314"/>
    </location>
</feature>
<dbReference type="InterPro" id="IPR003439">
    <property type="entry name" value="ABC_transporter-like_ATP-bd"/>
</dbReference>
<evidence type="ECO:0000256" key="7">
    <source>
        <dbReference type="SAM" id="Phobius"/>
    </source>
</evidence>
<evidence type="ECO:0000256" key="3">
    <source>
        <dbReference type="ARBA" id="ARBA00022741"/>
    </source>
</evidence>